<feature type="compositionally biased region" description="Low complexity" evidence="2">
    <location>
        <begin position="157"/>
        <end position="208"/>
    </location>
</feature>
<feature type="compositionally biased region" description="Low complexity" evidence="2">
    <location>
        <begin position="411"/>
        <end position="428"/>
    </location>
</feature>
<keyword evidence="4" id="KW-1185">Reference proteome</keyword>
<evidence type="ECO:0000313" key="4">
    <source>
        <dbReference type="Proteomes" id="UP001408356"/>
    </source>
</evidence>
<protein>
    <submittedName>
        <fullName evidence="3">Zn(2)-C6 fungal-type domain-containing protein</fullName>
    </submittedName>
</protein>
<dbReference type="InterPro" id="IPR001138">
    <property type="entry name" value="Zn2Cys6_DnaBD"/>
</dbReference>
<sequence>MAEAQELQIQQPLQAQVQAQAQAHPQPGHVAPAFANEDTSSSRHGPLPAVVSSSNLPDPSVLDSRSPSQPSQAPAECETHTQSSSTIHGQARAHVKRPQDLQHQHLVEKPRPEELDPETNSRQALHGATEAVGGKEAEKDIITPAADATRSALTTFTSSPLPASDSTSTTAATATATTTATNPSTVPSDPSPSTTISTLTTTPKPTLTNGAPTEAHGQQIPTGSAPLSPSPAAIMSNPPQYPGHTRPPVGFPSPTYASQGMYGYGSPPGDPYRGPPGAHQPMSLPSMRTFDPVQQQQAQQAPMAQQMMQVQATMPPYYAHPVPLAGNPYSLPPDAMGSRYALPPNDPRFLQNPRNKKCDEQHPVCKNCQKSKRECLGYDPIFKQQQQPSTNIQPAPTSAGGTHPAPPAAIPSNGSQLPASSSSLTTTSATYGSLPSVLPSSYNSGASSSSNTPGNAYEPSHSAPPTTVKNEHFEYGTAIDPALDSVGAPPSTSTPHLPTVKSVAPIASPFPQRPPNSTLNLRGGGSFFASDPAPQHVSPFQHWTPAYSDYSAKKMRVGELVSWGRPPPPKLKSFPDQAKLDEIRGLYDEIYAPGLEGFFETRWYMEESTSNRLTTTSDSVVEMLAGFLSVVGKADQNSNVAMAESANLEFRVVWELACLALTNESKVNPPSVIPPDNDPTEIRNRIIVFDALLSGTVMGDNPLVRPPPTGDYHRVRELDFWYHLGEFCRVEPLGYPPNLDILSQRDQILNRIRTLLDGRENRDVLYSIAIMRALSPDFPANFESTLPQHLDESDPKSKLAVARKFVQDEAKVTGGTTNIVRRFSELAAMAFINPGTNVAPRK</sequence>
<feature type="region of interest" description="Disordered" evidence="2">
    <location>
        <begin position="441"/>
        <end position="468"/>
    </location>
</feature>
<keyword evidence="1" id="KW-0539">Nucleus</keyword>
<feature type="compositionally biased region" description="Low complexity" evidence="2">
    <location>
        <begin position="441"/>
        <end position="450"/>
    </location>
</feature>
<feature type="region of interest" description="Disordered" evidence="2">
    <location>
        <begin position="1"/>
        <end position="286"/>
    </location>
</feature>
<gene>
    <name evidence="3" type="ORF">SUNI508_05402</name>
</gene>
<evidence type="ECO:0000256" key="2">
    <source>
        <dbReference type="SAM" id="MobiDB-lite"/>
    </source>
</evidence>
<evidence type="ECO:0000313" key="3">
    <source>
        <dbReference type="EMBL" id="KAK9421801.1"/>
    </source>
</evidence>
<dbReference type="PANTHER" id="PTHR38791:SF13">
    <property type="entry name" value="ZN(2)-C6 FUNGAL-TYPE DOMAIN-CONTAINING PROTEIN"/>
    <property type="match status" value="1"/>
</dbReference>
<feature type="region of interest" description="Disordered" evidence="2">
    <location>
        <begin position="337"/>
        <end position="363"/>
    </location>
</feature>
<dbReference type="InterPro" id="IPR036864">
    <property type="entry name" value="Zn2-C6_fun-type_DNA-bd_sf"/>
</dbReference>
<feature type="compositionally biased region" description="Basic and acidic residues" evidence="2">
    <location>
        <begin position="97"/>
        <end position="114"/>
    </location>
</feature>
<comment type="caution">
    <text evidence="3">The sequence shown here is derived from an EMBL/GenBank/DDBJ whole genome shotgun (WGS) entry which is preliminary data.</text>
</comment>
<accession>A0ABR2V4M6</accession>
<dbReference type="PANTHER" id="PTHR38791">
    <property type="entry name" value="ZN(II)2CYS6 TRANSCRIPTION FACTOR (EUROFUNG)-RELATED-RELATED"/>
    <property type="match status" value="1"/>
</dbReference>
<dbReference type="EMBL" id="JARVKF010000157">
    <property type="protein sequence ID" value="KAK9421801.1"/>
    <property type="molecule type" value="Genomic_DNA"/>
</dbReference>
<feature type="compositionally biased region" description="Low complexity" evidence="2">
    <location>
        <begin position="1"/>
        <end position="33"/>
    </location>
</feature>
<feature type="region of interest" description="Disordered" evidence="2">
    <location>
        <begin position="386"/>
        <end position="428"/>
    </location>
</feature>
<dbReference type="SUPFAM" id="SSF57701">
    <property type="entry name" value="Zn2/Cys6 DNA-binding domain"/>
    <property type="match status" value="1"/>
</dbReference>
<reference evidence="3 4" key="1">
    <citation type="journal article" date="2024" name="J. Plant Pathol.">
        <title>Sequence and assembly of the genome of Seiridium unicorne, isolate CBS 538.82, causal agent of cypress canker disease.</title>
        <authorList>
            <person name="Scali E."/>
            <person name="Rocca G.D."/>
            <person name="Danti R."/>
            <person name="Garbelotto M."/>
            <person name="Barberini S."/>
            <person name="Baroncelli R."/>
            <person name="Emiliani G."/>
        </authorList>
    </citation>
    <scope>NUCLEOTIDE SEQUENCE [LARGE SCALE GENOMIC DNA]</scope>
    <source>
        <strain evidence="3 4">BM-138-508</strain>
    </source>
</reference>
<dbReference type="Proteomes" id="UP001408356">
    <property type="component" value="Unassembled WGS sequence"/>
</dbReference>
<name>A0ABR2V4M6_9PEZI</name>
<organism evidence="3 4">
    <name type="scientific">Seiridium unicorne</name>
    <dbReference type="NCBI Taxonomy" id="138068"/>
    <lineage>
        <taxon>Eukaryota</taxon>
        <taxon>Fungi</taxon>
        <taxon>Dikarya</taxon>
        <taxon>Ascomycota</taxon>
        <taxon>Pezizomycotina</taxon>
        <taxon>Sordariomycetes</taxon>
        <taxon>Xylariomycetidae</taxon>
        <taxon>Amphisphaeriales</taxon>
        <taxon>Sporocadaceae</taxon>
        <taxon>Seiridium</taxon>
    </lineage>
</organism>
<feature type="compositionally biased region" description="Low complexity" evidence="2">
    <location>
        <begin position="66"/>
        <end position="75"/>
    </location>
</feature>
<dbReference type="CDD" id="cd00067">
    <property type="entry name" value="GAL4"/>
    <property type="match status" value="1"/>
</dbReference>
<evidence type="ECO:0000256" key="1">
    <source>
        <dbReference type="ARBA" id="ARBA00023242"/>
    </source>
</evidence>
<feature type="compositionally biased region" description="Polar residues" evidence="2">
    <location>
        <begin position="386"/>
        <end position="400"/>
    </location>
</feature>
<proteinExistence type="predicted"/>
<dbReference type="InterPro" id="IPR053175">
    <property type="entry name" value="DHMBA_Reg_Transcription_Factor"/>
</dbReference>